<keyword evidence="2" id="KW-0285">Flavoprotein</keyword>
<organism evidence="4 5">
    <name type="scientific">Alkaliphilus flagellatus</name>
    <dbReference type="NCBI Taxonomy" id="2841507"/>
    <lineage>
        <taxon>Bacteria</taxon>
        <taxon>Bacillati</taxon>
        <taxon>Bacillota</taxon>
        <taxon>Clostridia</taxon>
        <taxon>Peptostreptococcales</taxon>
        <taxon>Natronincolaceae</taxon>
        <taxon>Alkaliphilus</taxon>
    </lineage>
</organism>
<dbReference type="InterPro" id="IPR052174">
    <property type="entry name" value="Flavoredoxin"/>
</dbReference>
<dbReference type="InterPro" id="IPR002563">
    <property type="entry name" value="Flavin_Rdtase-like_dom"/>
</dbReference>
<comment type="caution">
    <text evidence="4">The sequence shown here is derived from an EMBL/GenBank/DDBJ whole genome shotgun (WGS) entry which is preliminary data.</text>
</comment>
<dbReference type="PANTHER" id="PTHR43567">
    <property type="entry name" value="FLAVOREDOXIN-RELATED-RELATED"/>
    <property type="match status" value="1"/>
</dbReference>
<dbReference type="PANTHER" id="PTHR43567:SF1">
    <property type="entry name" value="FLAVOREDOXIN"/>
    <property type="match status" value="1"/>
</dbReference>
<reference evidence="4 5" key="1">
    <citation type="submission" date="2021-06" db="EMBL/GenBank/DDBJ databases">
        <authorList>
            <person name="Sun Q."/>
            <person name="Li D."/>
        </authorList>
    </citation>
    <scope>NUCLEOTIDE SEQUENCE [LARGE SCALE GENOMIC DNA]</scope>
    <source>
        <strain evidence="4 5">MSJ-5</strain>
    </source>
</reference>
<dbReference type="Proteomes" id="UP000779508">
    <property type="component" value="Unassembled WGS sequence"/>
</dbReference>
<evidence type="ECO:0000259" key="3">
    <source>
        <dbReference type="SMART" id="SM00903"/>
    </source>
</evidence>
<evidence type="ECO:0000256" key="1">
    <source>
        <dbReference type="ARBA" id="ARBA00001917"/>
    </source>
</evidence>
<comment type="cofactor">
    <cofactor evidence="1">
        <name>FMN</name>
        <dbReference type="ChEBI" id="CHEBI:58210"/>
    </cofactor>
</comment>
<protein>
    <submittedName>
        <fullName evidence="4">Flavin reductase family protein</fullName>
    </submittedName>
</protein>
<dbReference type="EMBL" id="JAHLQK010000004">
    <property type="protein sequence ID" value="MBU5677076.1"/>
    <property type="molecule type" value="Genomic_DNA"/>
</dbReference>
<dbReference type="RefSeq" id="WP_216417517.1">
    <property type="nucleotide sequence ID" value="NZ_JAHLQK010000004.1"/>
</dbReference>
<evidence type="ECO:0000256" key="2">
    <source>
        <dbReference type="ARBA" id="ARBA00022630"/>
    </source>
</evidence>
<name>A0ABS6G3K9_9FIRM</name>
<accession>A0ABS6G3K9</accession>
<evidence type="ECO:0000313" key="5">
    <source>
        <dbReference type="Proteomes" id="UP000779508"/>
    </source>
</evidence>
<dbReference type="SMART" id="SM00903">
    <property type="entry name" value="Flavin_Reduct"/>
    <property type="match status" value="1"/>
</dbReference>
<sequence>MKIIHNNLYDGIIALPSFPVVFVTVDRNIMVAGAFHFYSFKPPSVMVGIKPEKYTYELITSKKEFCINIPTKEQLDKVHICGTVSGRDEDKYNKACFTPQKGNKVDSYIIEECPVNLECQVVHQVGYESSHKWFIGEIKEVHIEEKYIRDDALMFWLGQFRTVGEIIEGISNQELLKNM</sequence>
<keyword evidence="5" id="KW-1185">Reference proteome</keyword>
<proteinExistence type="predicted"/>
<dbReference type="Pfam" id="PF01613">
    <property type="entry name" value="Flavin_Reduct"/>
    <property type="match status" value="1"/>
</dbReference>
<gene>
    <name evidence="4" type="ORF">KQI88_11705</name>
</gene>
<evidence type="ECO:0000313" key="4">
    <source>
        <dbReference type="EMBL" id="MBU5677076.1"/>
    </source>
</evidence>
<feature type="domain" description="Flavin reductase like" evidence="3">
    <location>
        <begin position="15"/>
        <end position="162"/>
    </location>
</feature>